<evidence type="ECO:0000256" key="1">
    <source>
        <dbReference type="ARBA" id="ARBA00022448"/>
    </source>
</evidence>
<keyword evidence="5" id="KW-0408">Iron</keyword>
<gene>
    <name evidence="7" type="ORF">METZ01_LOCUS314803</name>
</gene>
<dbReference type="GO" id="GO:0020037">
    <property type="term" value="F:heme binding"/>
    <property type="evidence" value="ECO:0007669"/>
    <property type="project" value="InterPro"/>
</dbReference>
<feature type="domain" description="Cytochrome c" evidence="6">
    <location>
        <begin position="28"/>
        <end position="97"/>
    </location>
</feature>
<dbReference type="InterPro" id="IPR036909">
    <property type="entry name" value="Cyt_c-like_dom_sf"/>
</dbReference>
<keyword evidence="4" id="KW-0249">Electron transport</keyword>
<evidence type="ECO:0000256" key="3">
    <source>
        <dbReference type="ARBA" id="ARBA00022723"/>
    </source>
</evidence>
<dbReference type="SUPFAM" id="SSF46626">
    <property type="entry name" value="Cytochrome c"/>
    <property type="match status" value="2"/>
</dbReference>
<dbReference type="GO" id="GO:0009055">
    <property type="term" value="F:electron transfer activity"/>
    <property type="evidence" value="ECO:0007669"/>
    <property type="project" value="InterPro"/>
</dbReference>
<keyword evidence="1" id="KW-0813">Transport</keyword>
<evidence type="ECO:0000256" key="4">
    <source>
        <dbReference type="ARBA" id="ARBA00022982"/>
    </source>
</evidence>
<proteinExistence type="predicted"/>
<evidence type="ECO:0000313" key="7">
    <source>
        <dbReference type="EMBL" id="SVC61949.1"/>
    </source>
</evidence>
<dbReference type="InterPro" id="IPR009056">
    <property type="entry name" value="Cyt_c-like_dom"/>
</dbReference>
<dbReference type="Pfam" id="PF13442">
    <property type="entry name" value="Cytochrome_CBB3"/>
    <property type="match status" value="2"/>
</dbReference>
<feature type="non-terminal residue" evidence="7">
    <location>
        <position position="1"/>
    </location>
</feature>
<evidence type="ECO:0000256" key="2">
    <source>
        <dbReference type="ARBA" id="ARBA00022617"/>
    </source>
</evidence>
<accession>A0A382NL69</accession>
<dbReference type="EMBL" id="UINC01101271">
    <property type="protein sequence ID" value="SVC61949.1"/>
    <property type="molecule type" value="Genomic_DNA"/>
</dbReference>
<sequence>VLFLTLAFIVQSALVYSDDRQEPLSEEALKGRSLWHRNGCQVCHQIYGQGGFLGPDLTNVASNIERSRLESLLTVGSGQMPAYEFSSEEISSIAFYLEALDRPELGRGQLRMGKNVEGAGPWGALDEVLVRAMEGAEPSIAEGYHVFSSRACAACHTPFSESPVGAPDLSRAAIDLNPEELIEVLVSGRPNLGMPTPFPQMAGEELASVISFLGWFSDNRSELESQVLYGSRYQEPVDWKNIPWWEFYE</sequence>
<dbReference type="GO" id="GO:0046872">
    <property type="term" value="F:metal ion binding"/>
    <property type="evidence" value="ECO:0007669"/>
    <property type="project" value="UniProtKB-KW"/>
</dbReference>
<reference evidence="7" key="1">
    <citation type="submission" date="2018-05" db="EMBL/GenBank/DDBJ databases">
        <authorList>
            <person name="Lanie J.A."/>
            <person name="Ng W.-L."/>
            <person name="Kazmierczak K.M."/>
            <person name="Andrzejewski T.M."/>
            <person name="Davidsen T.M."/>
            <person name="Wayne K.J."/>
            <person name="Tettelin H."/>
            <person name="Glass J.I."/>
            <person name="Rusch D."/>
            <person name="Podicherti R."/>
            <person name="Tsui H.-C.T."/>
            <person name="Winkler M.E."/>
        </authorList>
    </citation>
    <scope>NUCLEOTIDE SEQUENCE</scope>
</reference>
<keyword evidence="3" id="KW-0479">Metal-binding</keyword>
<organism evidence="7">
    <name type="scientific">marine metagenome</name>
    <dbReference type="NCBI Taxonomy" id="408172"/>
    <lineage>
        <taxon>unclassified sequences</taxon>
        <taxon>metagenomes</taxon>
        <taxon>ecological metagenomes</taxon>
    </lineage>
</organism>
<feature type="domain" description="Cytochrome c" evidence="6">
    <location>
        <begin position="140"/>
        <end position="213"/>
    </location>
</feature>
<name>A0A382NL69_9ZZZZ</name>
<dbReference type="PANTHER" id="PTHR37823">
    <property type="entry name" value="CYTOCHROME C-553-LIKE"/>
    <property type="match status" value="1"/>
</dbReference>
<evidence type="ECO:0000256" key="5">
    <source>
        <dbReference type="ARBA" id="ARBA00023004"/>
    </source>
</evidence>
<dbReference type="Gene3D" id="1.10.760.10">
    <property type="entry name" value="Cytochrome c-like domain"/>
    <property type="match status" value="2"/>
</dbReference>
<dbReference type="AlphaFoldDB" id="A0A382NL69"/>
<protein>
    <recommendedName>
        <fullName evidence="6">Cytochrome c domain-containing protein</fullName>
    </recommendedName>
</protein>
<dbReference type="InterPro" id="IPR051811">
    <property type="entry name" value="Cytochrome_c550/c551-like"/>
</dbReference>
<evidence type="ECO:0000259" key="6">
    <source>
        <dbReference type="Pfam" id="PF13442"/>
    </source>
</evidence>
<keyword evidence="2" id="KW-0349">Heme</keyword>
<dbReference type="PANTHER" id="PTHR37823:SF1">
    <property type="entry name" value="CYTOCHROME C-553-LIKE"/>
    <property type="match status" value="1"/>
</dbReference>